<sequence>MKGATVANSQDRGIIMRVPGLLLLLGLLLCTGAHLSNGQHWSHGWYPGGKRELDPFNPSEISEEIKLCEAGECSYLRPQRRNVLRNFLMDDSKVCTPLLAESDAQKNTSNSSYKGSVTDADKVIITNTDSIKVEGVKRDEDLLKGLLADDYCHVCEAVLLFESQRLSHYEGKKHAQRVRVYLQAKRAERTKQEDAGAQVTVHVKRTMTTDKDHFCKLCSMMFSSPVVATSHYEGKVHARNIRKQGLETSERRSETSPAEDTVSRSAQEGSAELPDPPVSTSSPNTEVNTKDPNKYCSLCAVSFNNPHMALQHYNGRKHQRNLSRQELLKGVEDHIKQAGLVCQICSVQLNSVEMYQAHMQGNKHLRRQKKVVDLCNTQQVYETFADELSDYIQIQKAQGINPRPPALPSKDTQQEEEKEKSVGEDVDSRADNVEVTNSVPNVSRKYNSPHLSLTGCHSPAERSPPPHLDRSGSFYSLDYSSGPPLPFMRRKRRKPSSSSASSSSSYSSGASDSEDTKYRDRKRRERTKRPRCEESEKVKGRKWFGREKQRDSEERGRKTRKNHSRQRGQDRKCQVEDAEPVPREREMDSLKLDYVTSNHKDTEQEGGEMDESSGHKNRKEKKRARGKVDTRTEEERLWDVSILGF</sequence>
<evidence type="ECO:0000313" key="18">
    <source>
        <dbReference type="Proteomes" id="UP000324091"/>
    </source>
</evidence>
<feature type="compositionally biased region" description="Basic and acidic residues" evidence="14">
    <location>
        <begin position="244"/>
        <end position="254"/>
    </location>
</feature>
<dbReference type="EMBL" id="RHFK02000017">
    <property type="protein sequence ID" value="TWW61735.1"/>
    <property type="molecule type" value="Genomic_DNA"/>
</dbReference>
<dbReference type="InterPro" id="IPR013087">
    <property type="entry name" value="Znf_C2H2_type"/>
</dbReference>
<comment type="similarity">
    <text evidence="3">Belongs to the GnRH family.</text>
</comment>
<dbReference type="PANTHER" id="PTHR46742:SF3">
    <property type="entry name" value="LYSINE-RICH COILED-COIL PROTEIN 1"/>
    <property type="match status" value="1"/>
</dbReference>
<feature type="compositionally biased region" description="Basic residues" evidence="14">
    <location>
        <begin position="557"/>
        <end position="566"/>
    </location>
</feature>
<evidence type="ECO:0000256" key="12">
    <source>
        <dbReference type="ARBA" id="ARBA00023283"/>
    </source>
</evidence>
<evidence type="ECO:0000313" key="17">
    <source>
        <dbReference type="EMBL" id="TWW61735.1"/>
    </source>
</evidence>
<evidence type="ECO:0000259" key="16">
    <source>
        <dbReference type="PROSITE" id="PS50171"/>
    </source>
</evidence>
<dbReference type="InterPro" id="IPR003604">
    <property type="entry name" value="Matrin/U1-like-C_Znf_C2H2"/>
</dbReference>
<evidence type="ECO:0000256" key="4">
    <source>
        <dbReference type="ARBA" id="ARBA00022525"/>
    </source>
</evidence>
<evidence type="ECO:0000256" key="5">
    <source>
        <dbReference type="ARBA" id="ARBA00022702"/>
    </source>
</evidence>
<keyword evidence="4" id="KW-0964">Secreted</keyword>
<dbReference type="GO" id="GO:0005179">
    <property type="term" value="F:hormone activity"/>
    <property type="evidence" value="ECO:0007669"/>
    <property type="project" value="UniProtKB-KW"/>
</dbReference>
<proteinExistence type="inferred from homology"/>
<evidence type="ECO:0000256" key="10">
    <source>
        <dbReference type="ARBA" id="ARBA00023054"/>
    </source>
</evidence>
<feature type="compositionally biased region" description="Basic and acidic residues" evidence="14">
    <location>
        <begin position="412"/>
        <end position="432"/>
    </location>
</feature>
<reference evidence="17 18" key="1">
    <citation type="submission" date="2019-04" db="EMBL/GenBank/DDBJ databases">
        <title>Chromosome genome assembly for Takifugu flavidus.</title>
        <authorList>
            <person name="Xiao S."/>
        </authorList>
    </citation>
    <scope>NUCLEOTIDE SEQUENCE [LARGE SCALE GENOMIC DNA]</scope>
    <source>
        <strain evidence="17">HTHZ2018</strain>
        <tissue evidence="17">Muscle</tissue>
    </source>
</reference>
<feature type="compositionally biased region" description="Low complexity" evidence="14">
    <location>
        <begin position="496"/>
        <end position="511"/>
    </location>
</feature>
<evidence type="ECO:0000256" key="2">
    <source>
        <dbReference type="ARBA" id="ARBA00004613"/>
    </source>
</evidence>
<dbReference type="GO" id="GO:0005576">
    <property type="term" value="C:extracellular region"/>
    <property type="evidence" value="ECO:0007669"/>
    <property type="project" value="UniProtKB-SubCell"/>
</dbReference>
<evidence type="ECO:0000256" key="9">
    <source>
        <dbReference type="ARBA" id="ARBA00022833"/>
    </source>
</evidence>
<feature type="compositionally biased region" description="Basic residues" evidence="14">
    <location>
        <begin position="519"/>
        <end position="529"/>
    </location>
</feature>
<dbReference type="Gene3D" id="3.30.160.60">
    <property type="entry name" value="Classic Zinc Finger"/>
    <property type="match status" value="4"/>
</dbReference>
<keyword evidence="18" id="KW-1185">Reference proteome</keyword>
<organism evidence="17 18">
    <name type="scientific">Takifugu flavidus</name>
    <name type="common">sansaifugu</name>
    <dbReference type="NCBI Taxonomy" id="433684"/>
    <lineage>
        <taxon>Eukaryota</taxon>
        <taxon>Metazoa</taxon>
        <taxon>Chordata</taxon>
        <taxon>Craniata</taxon>
        <taxon>Vertebrata</taxon>
        <taxon>Euteleostomi</taxon>
        <taxon>Actinopterygii</taxon>
        <taxon>Neopterygii</taxon>
        <taxon>Teleostei</taxon>
        <taxon>Neoteleostei</taxon>
        <taxon>Acanthomorphata</taxon>
        <taxon>Eupercaria</taxon>
        <taxon>Tetraodontiformes</taxon>
        <taxon>Tetradontoidea</taxon>
        <taxon>Tetraodontidae</taxon>
        <taxon>Takifugu</taxon>
    </lineage>
</organism>
<evidence type="ECO:0000256" key="1">
    <source>
        <dbReference type="ARBA" id="ARBA00004123"/>
    </source>
</evidence>
<gene>
    <name evidence="17" type="ORF">D4764_04G0003820</name>
</gene>
<feature type="compositionally biased region" description="Basic residues" evidence="14">
    <location>
        <begin position="615"/>
        <end position="625"/>
    </location>
</feature>
<evidence type="ECO:0000256" key="6">
    <source>
        <dbReference type="ARBA" id="ARBA00022723"/>
    </source>
</evidence>
<keyword evidence="9" id="KW-0862">Zinc</keyword>
<dbReference type="InterPro" id="IPR000690">
    <property type="entry name" value="Matrin/U1-C_Znf_C2H2"/>
</dbReference>
<feature type="signal peptide" evidence="15">
    <location>
        <begin position="1"/>
        <end position="38"/>
    </location>
</feature>
<feature type="domain" description="Matrin-type" evidence="16">
    <location>
        <begin position="294"/>
        <end position="324"/>
    </location>
</feature>
<dbReference type="Pfam" id="PF12874">
    <property type="entry name" value="zf-met"/>
    <property type="match status" value="4"/>
</dbReference>
<dbReference type="PROSITE" id="PS00473">
    <property type="entry name" value="GNRH"/>
    <property type="match status" value="1"/>
</dbReference>
<evidence type="ECO:0000256" key="8">
    <source>
        <dbReference type="ARBA" id="ARBA00022815"/>
    </source>
</evidence>
<keyword evidence="11" id="KW-0539">Nucleus</keyword>
<dbReference type="SMART" id="SM00451">
    <property type="entry name" value="ZnF_U1"/>
    <property type="match status" value="4"/>
</dbReference>
<dbReference type="AlphaFoldDB" id="A0A5C6N3N7"/>
<keyword evidence="6" id="KW-0479">Metal-binding</keyword>
<keyword evidence="8" id="KW-0027">Amidation</keyword>
<evidence type="ECO:0000256" key="14">
    <source>
        <dbReference type="SAM" id="MobiDB-lite"/>
    </source>
</evidence>
<protein>
    <recommendedName>
        <fullName evidence="13">Lysine-rich coiled-coil protein 1</fullName>
    </recommendedName>
</protein>
<dbReference type="GO" id="GO:0003676">
    <property type="term" value="F:nucleic acid binding"/>
    <property type="evidence" value="ECO:0007669"/>
    <property type="project" value="InterPro"/>
</dbReference>
<evidence type="ECO:0000256" key="3">
    <source>
        <dbReference type="ARBA" id="ARBA00010968"/>
    </source>
</evidence>
<feature type="compositionally biased region" description="Basic and acidic residues" evidence="14">
    <location>
        <begin position="567"/>
        <end position="591"/>
    </location>
</feature>
<dbReference type="GO" id="GO:0008270">
    <property type="term" value="F:zinc ion binding"/>
    <property type="evidence" value="ECO:0007669"/>
    <property type="project" value="UniProtKB-KW"/>
</dbReference>
<name>A0A5C6N3N7_9TELE</name>
<keyword evidence="12" id="KW-0873">Pyrrolidone carboxylic acid</keyword>
<dbReference type="InterPro" id="IPR036236">
    <property type="entry name" value="Znf_C2H2_sf"/>
</dbReference>
<dbReference type="SUPFAM" id="SSF57667">
    <property type="entry name" value="beta-beta-alpha zinc fingers"/>
    <property type="match status" value="4"/>
</dbReference>
<feature type="compositionally biased region" description="Polar residues" evidence="14">
    <location>
        <begin position="255"/>
        <end position="268"/>
    </location>
</feature>
<feature type="chain" id="PRO_5022870776" description="Lysine-rich coiled-coil protein 1" evidence="15">
    <location>
        <begin position="39"/>
        <end position="645"/>
    </location>
</feature>
<dbReference type="PROSITE" id="PS00028">
    <property type="entry name" value="ZINC_FINGER_C2H2_1"/>
    <property type="match status" value="1"/>
</dbReference>
<evidence type="ECO:0000256" key="11">
    <source>
        <dbReference type="ARBA" id="ARBA00023242"/>
    </source>
</evidence>
<dbReference type="PANTHER" id="PTHR46742">
    <property type="entry name" value="LYSINE-RICH COILED-COIL PROTEIN 1"/>
    <property type="match status" value="1"/>
</dbReference>
<feature type="region of interest" description="Disordered" evidence="14">
    <location>
        <begin position="239"/>
        <end position="289"/>
    </location>
</feature>
<evidence type="ECO:0000256" key="15">
    <source>
        <dbReference type="SAM" id="SignalP"/>
    </source>
</evidence>
<evidence type="ECO:0000256" key="13">
    <source>
        <dbReference type="ARBA" id="ARBA00040329"/>
    </source>
</evidence>
<feature type="region of interest" description="Disordered" evidence="14">
    <location>
        <begin position="399"/>
        <end position="632"/>
    </location>
</feature>
<dbReference type="PROSITE" id="PS50171">
    <property type="entry name" value="ZF_MATRIN"/>
    <property type="match status" value="1"/>
</dbReference>
<dbReference type="GO" id="GO:0005634">
    <property type="term" value="C:nucleus"/>
    <property type="evidence" value="ECO:0007669"/>
    <property type="project" value="UniProtKB-SubCell"/>
</dbReference>
<keyword evidence="7" id="KW-0863">Zinc-finger</keyword>
<feature type="compositionally biased region" description="Polar residues" evidence="14">
    <location>
        <begin position="434"/>
        <end position="451"/>
    </location>
</feature>
<comment type="subcellular location">
    <subcellularLocation>
        <location evidence="1">Nucleus</location>
    </subcellularLocation>
    <subcellularLocation>
        <location evidence="2">Secreted</location>
    </subcellularLocation>
</comment>
<dbReference type="SMART" id="SM00355">
    <property type="entry name" value="ZnF_C2H2"/>
    <property type="match status" value="3"/>
</dbReference>
<keyword evidence="15" id="KW-0732">Signal</keyword>
<evidence type="ECO:0000256" key="7">
    <source>
        <dbReference type="ARBA" id="ARBA00022771"/>
    </source>
</evidence>
<comment type="caution">
    <text evidence="17">The sequence shown here is derived from an EMBL/GenBank/DDBJ whole genome shotgun (WGS) entry which is preliminary data.</text>
</comment>
<feature type="compositionally biased region" description="Basic and acidic residues" evidence="14">
    <location>
        <begin position="530"/>
        <end position="556"/>
    </location>
</feature>
<keyword evidence="5" id="KW-0372">Hormone</keyword>
<dbReference type="Proteomes" id="UP000324091">
    <property type="component" value="Chromosome 4"/>
</dbReference>
<feature type="compositionally biased region" description="Polar residues" evidence="14">
    <location>
        <begin position="278"/>
        <end position="287"/>
    </location>
</feature>
<dbReference type="InterPro" id="IPR002012">
    <property type="entry name" value="GnRH"/>
</dbReference>
<accession>A0A5C6N3N7</accession>
<keyword evidence="10" id="KW-0175">Coiled coil</keyword>